<protein>
    <submittedName>
        <fullName evidence="4">Response regulator NasT</fullName>
    </submittedName>
    <submittedName>
        <fullName evidence="3">Transcriptional regulator</fullName>
    </submittedName>
</protein>
<dbReference type="PROSITE" id="PS50921">
    <property type="entry name" value="ANTAR"/>
    <property type="match status" value="1"/>
</dbReference>
<dbReference type="SUPFAM" id="SSF52172">
    <property type="entry name" value="CheY-like"/>
    <property type="match status" value="1"/>
</dbReference>
<evidence type="ECO:0000313" key="5">
    <source>
        <dbReference type="Proteomes" id="UP000009340"/>
    </source>
</evidence>
<name>K8A3S7_9ENTR</name>
<dbReference type="Gene3D" id="1.10.10.10">
    <property type="entry name" value="Winged helix-like DNA-binding domain superfamily/Winged helix DNA-binding domain"/>
    <property type="match status" value="1"/>
</dbReference>
<evidence type="ECO:0000313" key="3">
    <source>
        <dbReference type="EMBL" id="ALB62975.1"/>
    </source>
</evidence>
<evidence type="ECO:0000313" key="4">
    <source>
        <dbReference type="EMBL" id="CCJ74220.1"/>
    </source>
</evidence>
<sequence>MAIQSRPAQDAQAWFRFARERERSQLEAWLSVGEWASQISHLVHMLQRERGASNIWLCSGGQLFAREHAFCVTQTDERADAFRAAPPSLASSGSLLAWRMACALWSLEQLPALRLRIRARDIEPVEAMDGFNQTIRHLVALLPEASETVDDASLARALTALYSFMQGKELAGQERATGAIGFTQGAFSEPLRQRLADRIDGQQRCFETFLSLVAADIRDRFYRHGEATRELEQLRRLACTRLPADDDNRARAVRWFALQTSRLDALRDIEEALIAGLLTQARTLLARAESNESPEAVLARRASESFAQDTPVALERHLLPLVRQQAREVESLTRQLASLQASLEERKLIERAKSLLISHQQLSEEQAWHQLRKLAMDQNKRMVEIAEAMLAVAQLWPVTRKE</sequence>
<keyword evidence="6" id="KW-1185">Reference proteome</keyword>
<reference evidence="3 6" key="4">
    <citation type="journal article" date="2016" name="Genome Announc.">
        <title>Fully Closed Genome Sequences of Five Type Strains of the Genus Cronobacter and One Cronobacter sakazakii Strain.</title>
        <authorList>
            <person name="Moine D."/>
            <person name="Kassam M."/>
            <person name="Baert L."/>
            <person name="Tang Y."/>
            <person name="Barretto C."/>
            <person name="Ngom Bru C."/>
            <person name="Klijn A."/>
            <person name="Descombes P."/>
        </authorList>
    </citation>
    <scope>NUCLEOTIDE SEQUENCE [LARGE SCALE GENOMIC DNA]</scope>
    <source>
        <strain evidence="3 6">LMG 26250</strain>
    </source>
</reference>
<reference evidence="4" key="1">
    <citation type="submission" date="2012-07" db="EMBL/GenBank/DDBJ databases">
        <authorList>
            <person name="Cummings C."/>
        </authorList>
    </citation>
    <scope>NUCLEOTIDE SEQUENCE</scope>
    <source>
        <strain evidence="4">1330</strain>
    </source>
</reference>
<dbReference type="KEGG" id="ccon:AFK62_10880"/>
<dbReference type="PROSITE" id="PS50906">
    <property type="entry name" value="NIT"/>
    <property type="match status" value="1"/>
</dbReference>
<dbReference type="SMART" id="SM01012">
    <property type="entry name" value="ANTAR"/>
    <property type="match status" value="1"/>
</dbReference>
<feature type="domain" description="ANTAR" evidence="2">
    <location>
        <begin position="329"/>
        <end position="390"/>
    </location>
</feature>
<dbReference type="Proteomes" id="UP000067320">
    <property type="component" value="Chromosome"/>
</dbReference>
<dbReference type="InterPro" id="IPR005561">
    <property type="entry name" value="ANTAR"/>
</dbReference>
<dbReference type="GO" id="GO:0003723">
    <property type="term" value="F:RNA binding"/>
    <property type="evidence" value="ECO:0007669"/>
    <property type="project" value="InterPro"/>
</dbReference>
<reference evidence="6" key="2">
    <citation type="submission" date="2015-07" db="EMBL/GenBank/DDBJ databases">
        <authorList>
            <person name="Moine D."/>
            <person name="Kassam M."/>
        </authorList>
    </citation>
    <scope>NUCLEOTIDE SEQUENCE [LARGE SCALE GENOMIC DNA]</scope>
    <source>
        <strain evidence="6">LMG 26250</strain>
    </source>
</reference>
<proteinExistence type="predicted"/>
<dbReference type="InterPro" id="IPR036388">
    <property type="entry name" value="WH-like_DNA-bd_sf"/>
</dbReference>
<dbReference type="RefSeq" id="WP_007679533.1">
    <property type="nucleotide sequence ID" value="NZ_CAKW01000130.1"/>
</dbReference>
<dbReference type="Pfam" id="PF08376">
    <property type="entry name" value="NIT"/>
    <property type="match status" value="1"/>
</dbReference>
<dbReference type="InterPro" id="IPR013587">
    <property type="entry name" value="Nitrate/nitrite_sensing"/>
</dbReference>
<evidence type="ECO:0000259" key="2">
    <source>
        <dbReference type="PROSITE" id="PS50921"/>
    </source>
</evidence>
<dbReference type="STRING" id="1073999.AFK62_10880"/>
<dbReference type="OrthoDB" id="9782798at2"/>
<reference evidence="6" key="3">
    <citation type="submission" date="2015-09" db="EMBL/GenBank/DDBJ databases">
        <title>Cronobacter genome sequencing and assembly.</title>
        <authorList>
            <person name="Descombes P."/>
            <person name="Baert L."/>
            <person name="Ngom-Bru C."/>
            <person name="Barretto C."/>
        </authorList>
    </citation>
    <scope>NUCLEOTIDE SEQUENCE [LARGE SCALE GENOMIC DNA]</scope>
    <source>
        <strain evidence="6">LMG 26250</strain>
    </source>
</reference>
<dbReference type="InterPro" id="IPR010910">
    <property type="entry name" value="Nitrate/nitrite_sensing_bac"/>
</dbReference>
<dbReference type="EMBL" id="CAKW01000130">
    <property type="protein sequence ID" value="CCJ74220.1"/>
    <property type="molecule type" value="Genomic_DNA"/>
</dbReference>
<accession>K8A3S7</accession>
<evidence type="ECO:0000259" key="1">
    <source>
        <dbReference type="PROSITE" id="PS50906"/>
    </source>
</evidence>
<dbReference type="Proteomes" id="UP000009340">
    <property type="component" value="Unassembled WGS sequence"/>
</dbReference>
<gene>
    <name evidence="3" type="ORF">AFK62_10880</name>
    <name evidence="4" type="ORF">BN137_3617</name>
</gene>
<organism evidence="4 5">
    <name type="scientific">Cronobacter condimenti 1330</name>
    <dbReference type="NCBI Taxonomy" id="1073999"/>
    <lineage>
        <taxon>Bacteria</taxon>
        <taxon>Pseudomonadati</taxon>
        <taxon>Pseudomonadota</taxon>
        <taxon>Gammaproteobacteria</taxon>
        <taxon>Enterobacterales</taxon>
        <taxon>Enterobacteriaceae</taxon>
        <taxon>Cronobacter</taxon>
    </lineage>
</organism>
<feature type="domain" description="NIT" evidence="1">
    <location>
        <begin position="37"/>
        <end position="284"/>
    </location>
</feature>
<dbReference type="EMBL" id="CP012264">
    <property type="protein sequence ID" value="ALB62975.1"/>
    <property type="molecule type" value="Genomic_DNA"/>
</dbReference>
<dbReference type="AlphaFoldDB" id="K8A3S7"/>
<evidence type="ECO:0000313" key="6">
    <source>
        <dbReference type="Proteomes" id="UP000067320"/>
    </source>
</evidence>
<dbReference type="Pfam" id="PF03861">
    <property type="entry name" value="ANTAR"/>
    <property type="match status" value="1"/>
</dbReference>
<dbReference type="eggNOG" id="COG3707">
    <property type="taxonomic scope" value="Bacteria"/>
</dbReference>
<dbReference type="PATRIC" id="fig|1073999.7.peg.2280"/>
<dbReference type="InterPro" id="IPR011006">
    <property type="entry name" value="CheY-like_superfamily"/>
</dbReference>